<dbReference type="SUPFAM" id="SSF51206">
    <property type="entry name" value="cAMP-binding domain-like"/>
    <property type="match status" value="1"/>
</dbReference>
<dbReference type="Gene3D" id="1.10.10.10">
    <property type="entry name" value="Winged helix-like DNA-binding domain superfamily/Winged helix DNA-binding domain"/>
    <property type="match status" value="1"/>
</dbReference>
<keyword evidence="2" id="KW-0238">DNA-binding</keyword>
<feature type="domain" description="Cyclic nucleotide-binding" evidence="4">
    <location>
        <begin position="11"/>
        <end position="131"/>
    </location>
</feature>
<name>A0ABS7JJG3_9SPHN</name>
<comment type="caution">
    <text evidence="6">The sequence shown here is derived from an EMBL/GenBank/DDBJ whole genome shotgun (WGS) entry which is preliminary data.</text>
</comment>
<evidence type="ECO:0000259" key="5">
    <source>
        <dbReference type="PROSITE" id="PS51063"/>
    </source>
</evidence>
<dbReference type="InterPro" id="IPR036388">
    <property type="entry name" value="WH-like_DNA-bd_sf"/>
</dbReference>
<keyword evidence="3" id="KW-0804">Transcription</keyword>
<dbReference type="PROSITE" id="PS51063">
    <property type="entry name" value="HTH_CRP_2"/>
    <property type="match status" value="1"/>
</dbReference>
<sequence>MCPELYSECTLRTELSAEVLSALEEATSDVITIEAGNDLVTSGEAVSHIHYLLRGTVVRYREDKKGHRQVVGIGLHGEFLDVDNFQLRVPNYSMRSLDKAEVAKIPLDGLAALLCRFPDMVRILWTSTVSEGIALQYWIFRIGRLRGEGRIAHLICELAERLRQYGRFEGGELNLPLRQCDYAEACGMTPIHANRCFASLRERGLVDVKQTRSIHVLAEPELRKLAMFSALPINSVEN</sequence>
<gene>
    <name evidence="6" type="ORF">K3177_13740</name>
</gene>
<feature type="domain" description="HTH crp-type" evidence="5">
    <location>
        <begin position="145"/>
        <end position="220"/>
    </location>
</feature>
<dbReference type="InterPro" id="IPR014710">
    <property type="entry name" value="RmlC-like_jellyroll"/>
</dbReference>
<dbReference type="Proteomes" id="UP000776651">
    <property type="component" value="Unassembled WGS sequence"/>
</dbReference>
<reference evidence="6 7" key="1">
    <citation type="submission" date="2021-08" db="EMBL/GenBank/DDBJ databases">
        <title>Comparative Genomics Analysis of the Genus Qipengyuania Reveals Extensive Genetic Diversity and Metabolic Versatility, Including the Description of Fifteen Novel Species.</title>
        <authorList>
            <person name="Liu Y."/>
        </authorList>
    </citation>
    <scope>NUCLEOTIDE SEQUENCE [LARGE SCALE GENOMIC DNA]</scope>
    <source>
        <strain evidence="6 7">GH25</strain>
    </source>
</reference>
<evidence type="ECO:0000256" key="1">
    <source>
        <dbReference type="ARBA" id="ARBA00023015"/>
    </source>
</evidence>
<organism evidence="6 7">
    <name type="scientific">Qipengyuania pacifica</name>
    <dbReference type="NCBI Taxonomy" id="2860199"/>
    <lineage>
        <taxon>Bacteria</taxon>
        <taxon>Pseudomonadati</taxon>
        <taxon>Pseudomonadota</taxon>
        <taxon>Alphaproteobacteria</taxon>
        <taxon>Sphingomonadales</taxon>
        <taxon>Erythrobacteraceae</taxon>
        <taxon>Qipengyuania</taxon>
    </lineage>
</organism>
<dbReference type="InterPro" id="IPR012318">
    <property type="entry name" value="HTH_CRP"/>
</dbReference>
<dbReference type="EMBL" id="JAIGNQ010000004">
    <property type="protein sequence ID" value="MBX7489579.1"/>
    <property type="molecule type" value="Genomic_DNA"/>
</dbReference>
<evidence type="ECO:0000259" key="4">
    <source>
        <dbReference type="PROSITE" id="PS50042"/>
    </source>
</evidence>
<dbReference type="Pfam" id="PF13545">
    <property type="entry name" value="HTH_Crp_2"/>
    <property type="match status" value="1"/>
</dbReference>
<dbReference type="InterPro" id="IPR000595">
    <property type="entry name" value="cNMP-bd_dom"/>
</dbReference>
<dbReference type="RefSeq" id="WP_221598705.1">
    <property type="nucleotide sequence ID" value="NZ_JAIGNQ010000004.1"/>
</dbReference>
<dbReference type="CDD" id="cd00038">
    <property type="entry name" value="CAP_ED"/>
    <property type="match status" value="1"/>
</dbReference>
<evidence type="ECO:0000256" key="3">
    <source>
        <dbReference type="ARBA" id="ARBA00023163"/>
    </source>
</evidence>
<accession>A0ABS7JJG3</accession>
<evidence type="ECO:0000313" key="7">
    <source>
        <dbReference type="Proteomes" id="UP000776651"/>
    </source>
</evidence>
<evidence type="ECO:0000313" key="6">
    <source>
        <dbReference type="EMBL" id="MBX7489579.1"/>
    </source>
</evidence>
<proteinExistence type="predicted"/>
<dbReference type="InterPro" id="IPR036390">
    <property type="entry name" value="WH_DNA-bd_sf"/>
</dbReference>
<keyword evidence="7" id="KW-1185">Reference proteome</keyword>
<dbReference type="PROSITE" id="PS50042">
    <property type="entry name" value="CNMP_BINDING_3"/>
    <property type="match status" value="1"/>
</dbReference>
<dbReference type="Gene3D" id="2.60.120.10">
    <property type="entry name" value="Jelly Rolls"/>
    <property type="match status" value="1"/>
</dbReference>
<keyword evidence="1" id="KW-0805">Transcription regulation</keyword>
<evidence type="ECO:0000256" key="2">
    <source>
        <dbReference type="ARBA" id="ARBA00023125"/>
    </source>
</evidence>
<dbReference type="InterPro" id="IPR018490">
    <property type="entry name" value="cNMP-bd_dom_sf"/>
</dbReference>
<dbReference type="SUPFAM" id="SSF46785">
    <property type="entry name" value="Winged helix' DNA-binding domain"/>
    <property type="match status" value="1"/>
</dbReference>
<protein>
    <submittedName>
        <fullName evidence="6">Crp/Fnr family transcriptional regulator</fullName>
    </submittedName>
</protein>